<dbReference type="Pfam" id="PF00795">
    <property type="entry name" value="CN_hydrolase"/>
    <property type="match status" value="1"/>
</dbReference>
<evidence type="ECO:0000313" key="2">
    <source>
        <dbReference type="EMBL" id="SDI00610.1"/>
    </source>
</evidence>
<dbReference type="InterPro" id="IPR003010">
    <property type="entry name" value="C-N_Hydrolase"/>
</dbReference>
<evidence type="ECO:0000259" key="1">
    <source>
        <dbReference type="PROSITE" id="PS50263"/>
    </source>
</evidence>
<proteinExistence type="predicted"/>
<dbReference type="CDD" id="cd07576">
    <property type="entry name" value="R-amidase_like"/>
    <property type="match status" value="1"/>
</dbReference>
<organism evidence="2 3">
    <name type="scientific">Lutimaribacter saemankumensis</name>
    <dbReference type="NCBI Taxonomy" id="490829"/>
    <lineage>
        <taxon>Bacteria</taxon>
        <taxon>Pseudomonadati</taxon>
        <taxon>Pseudomonadota</taxon>
        <taxon>Alphaproteobacteria</taxon>
        <taxon>Rhodobacterales</taxon>
        <taxon>Roseobacteraceae</taxon>
        <taxon>Lutimaribacter</taxon>
    </lineage>
</organism>
<protein>
    <submittedName>
        <fullName evidence="2">Predicted amidohydrolase</fullName>
    </submittedName>
</protein>
<dbReference type="GO" id="GO:0016787">
    <property type="term" value="F:hydrolase activity"/>
    <property type="evidence" value="ECO:0007669"/>
    <property type="project" value="UniProtKB-KW"/>
</dbReference>
<dbReference type="Proteomes" id="UP000199340">
    <property type="component" value="Unassembled WGS sequence"/>
</dbReference>
<dbReference type="OrthoDB" id="9811121at2"/>
<sequence>MKIAVYQAPSPKGDVERAFDVIAAVLHAAAQSGAEIAVMPELFLPGYNQPNLARQLAEAQDGPWERRLSDLCIAAGCGLVTGWAERDGARIFNSAGCFDRTGRKIGHYRKVQLFGPMEKDVYTAGDSYTVFDLGGRRAALLICYDVEFAHHVAELAARGVELLLVPTANPAGFDNVPDLLVPARASENRMTIAYANYCGVEGNLSYGGKSVVVGPDGAPLCKAGRGEVLMVADLGVADALEPAWLSTQAADRRDL</sequence>
<dbReference type="InterPro" id="IPR036526">
    <property type="entry name" value="C-N_Hydrolase_sf"/>
</dbReference>
<dbReference type="PROSITE" id="PS50263">
    <property type="entry name" value="CN_HYDROLASE"/>
    <property type="match status" value="1"/>
</dbReference>
<name>A0A1G8H277_9RHOB</name>
<dbReference type="STRING" id="490829.SAMN05421850_101323"/>
<evidence type="ECO:0000313" key="3">
    <source>
        <dbReference type="Proteomes" id="UP000199340"/>
    </source>
</evidence>
<reference evidence="2 3" key="1">
    <citation type="submission" date="2016-10" db="EMBL/GenBank/DDBJ databases">
        <authorList>
            <person name="de Groot N.N."/>
        </authorList>
    </citation>
    <scope>NUCLEOTIDE SEQUENCE [LARGE SCALE GENOMIC DNA]</scope>
    <source>
        <strain evidence="2 3">DSM 28010</strain>
    </source>
</reference>
<dbReference type="PANTHER" id="PTHR23088:SF27">
    <property type="entry name" value="DEAMINATED GLUTATHIONE AMIDASE"/>
    <property type="match status" value="1"/>
</dbReference>
<dbReference type="EMBL" id="FNEB01000001">
    <property type="protein sequence ID" value="SDI00610.1"/>
    <property type="molecule type" value="Genomic_DNA"/>
</dbReference>
<dbReference type="PANTHER" id="PTHR23088">
    <property type="entry name" value="NITRILASE-RELATED"/>
    <property type="match status" value="1"/>
</dbReference>
<dbReference type="InterPro" id="IPR044083">
    <property type="entry name" value="RamA-like"/>
</dbReference>
<keyword evidence="3" id="KW-1185">Reference proteome</keyword>
<feature type="domain" description="CN hydrolase" evidence="1">
    <location>
        <begin position="1"/>
        <end position="236"/>
    </location>
</feature>
<keyword evidence="2" id="KW-0378">Hydrolase</keyword>
<accession>A0A1G8H277</accession>
<gene>
    <name evidence="2" type="ORF">SAMN05421850_101323</name>
</gene>
<dbReference type="RefSeq" id="WP_090025825.1">
    <property type="nucleotide sequence ID" value="NZ_FNEB01000001.1"/>
</dbReference>
<dbReference type="SUPFAM" id="SSF56317">
    <property type="entry name" value="Carbon-nitrogen hydrolase"/>
    <property type="match status" value="1"/>
</dbReference>
<dbReference type="AlphaFoldDB" id="A0A1G8H277"/>
<dbReference type="Gene3D" id="3.60.110.10">
    <property type="entry name" value="Carbon-nitrogen hydrolase"/>
    <property type="match status" value="1"/>
</dbReference>